<reference evidence="2 3" key="1">
    <citation type="journal article" date="2016" name="Int. J. Syst. Evol. Microbiol.">
        <title>Oceanobacillus halophilus sp. nov., a novel moderately halophilic bacterium from a hypersaline lake.</title>
        <authorList>
            <person name="Amoozegar M.A."/>
            <person name="Bagheri M."/>
            <person name="Makhdoumi A."/>
            <person name="Nikou M.M."/>
            <person name="Fazeli S.A.S."/>
            <person name="Schumann P."/>
            <person name="Sproer C."/>
            <person name="Sanchez-Porro C."/>
            <person name="Ventosa A."/>
        </authorList>
    </citation>
    <scope>NUCLEOTIDE SEQUENCE [LARGE SCALE GENOMIC DNA]</scope>
    <source>
        <strain evidence="2 3">DSM 23996</strain>
    </source>
</reference>
<protein>
    <submittedName>
        <fullName evidence="2">Protein-glutamate O-methyltransferase CheR</fullName>
    </submittedName>
</protein>
<proteinExistence type="predicted"/>
<dbReference type="SMART" id="SM00138">
    <property type="entry name" value="MeTrc"/>
    <property type="match status" value="1"/>
</dbReference>
<organism evidence="2 3">
    <name type="scientific">Oceanobacillus halophilus</name>
    <dbReference type="NCBI Taxonomy" id="930130"/>
    <lineage>
        <taxon>Bacteria</taxon>
        <taxon>Bacillati</taxon>
        <taxon>Bacillota</taxon>
        <taxon>Bacilli</taxon>
        <taxon>Bacillales</taxon>
        <taxon>Bacillaceae</taxon>
        <taxon>Oceanobacillus</taxon>
    </lineage>
</organism>
<dbReference type="Pfam" id="PF01739">
    <property type="entry name" value="CheR"/>
    <property type="match status" value="1"/>
</dbReference>
<evidence type="ECO:0000313" key="2">
    <source>
        <dbReference type="EMBL" id="RKQ35622.1"/>
    </source>
</evidence>
<dbReference type="PANTHER" id="PTHR24422:SF8">
    <property type="entry name" value="CHEMOTAXIS PROTEIN"/>
    <property type="match status" value="1"/>
</dbReference>
<dbReference type="InterPro" id="IPR022642">
    <property type="entry name" value="CheR_C"/>
</dbReference>
<dbReference type="GO" id="GO:0008757">
    <property type="term" value="F:S-adenosylmethionine-dependent methyltransferase activity"/>
    <property type="evidence" value="ECO:0007669"/>
    <property type="project" value="InterPro"/>
</dbReference>
<keyword evidence="2" id="KW-0489">Methyltransferase</keyword>
<dbReference type="InterPro" id="IPR022641">
    <property type="entry name" value="CheR_N"/>
</dbReference>
<keyword evidence="2" id="KW-0808">Transferase</keyword>
<dbReference type="PANTHER" id="PTHR24422">
    <property type="entry name" value="CHEMOTAXIS PROTEIN METHYLTRANSFERASE"/>
    <property type="match status" value="1"/>
</dbReference>
<accession>A0A495A722</accession>
<dbReference type="PROSITE" id="PS50123">
    <property type="entry name" value="CHER"/>
    <property type="match status" value="1"/>
</dbReference>
<feature type="domain" description="CheR-type methyltransferase" evidence="1">
    <location>
        <begin position="9"/>
        <end position="284"/>
    </location>
</feature>
<dbReference type="Proteomes" id="UP000269301">
    <property type="component" value="Unassembled WGS sequence"/>
</dbReference>
<dbReference type="InterPro" id="IPR050903">
    <property type="entry name" value="Bact_Chemotaxis_MeTrfase"/>
</dbReference>
<dbReference type="EMBL" id="RBZP01000002">
    <property type="protein sequence ID" value="RKQ35622.1"/>
    <property type="molecule type" value="Genomic_DNA"/>
</dbReference>
<sequence length="284" mass="33621">MMNNRINPFQSSPEELERLEIELFLKGIYEWYGYDYRNYAYQSIRRRIWHRVYDENLSGILALLDKVLHDTECLNRLIADFSINVTEMFRDPKFFLEFRENVVPLLRTYPSIRIWHAGCATGEEVYSMAILLHEEGLYNRAKIYATDINQNVLKTAKKGLFPIENMKKYTSNYLQSGGKLAFSEYYTVTKNGVQFHPFLSKNILFAQHNLVTDRSFNEFHVIFCRNVLIYFNKELQMNVHELFYESLCRFGVLGLGDKETIAYTDKSDCYDEISTNQKLFQKTK</sequence>
<dbReference type="PRINTS" id="PR00996">
    <property type="entry name" value="CHERMTFRASE"/>
</dbReference>
<name>A0A495A722_9BACI</name>
<dbReference type="InterPro" id="IPR000780">
    <property type="entry name" value="CheR_MeTrfase"/>
</dbReference>
<dbReference type="SUPFAM" id="SSF53335">
    <property type="entry name" value="S-adenosyl-L-methionine-dependent methyltransferases"/>
    <property type="match status" value="1"/>
</dbReference>
<evidence type="ECO:0000259" key="1">
    <source>
        <dbReference type="PROSITE" id="PS50123"/>
    </source>
</evidence>
<dbReference type="InterPro" id="IPR029063">
    <property type="entry name" value="SAM-dependent_MTases_sf"/>
</dbReference>
<dbReference type="Gene3D" id="3.40.50.150">
    <property type="entry name" value="Vaccinia Virus protein VP39"/>
    <property type="match status" value="1"/>
</dbReference>
<dbReference type="AlphaFoldDB" id="A0A495A722"/>
<comment type="caution">
    <text evidence="2">The sequence shown here is derived from an EMBL/GenBank/DDBJ whole genome shotgun (WGS) entry which is preliminary data.</text>
</comment>
<keyword evidence="3" id="KW-1185">Reference proteome</keyword>
<evidence type="ECO:0000313" key="3">
    <source>
        <dbReference type="Proteomes" id="UP000269301"/>
    </source>
</evidence>
<gene>
    <name evidence="2" type="ORF">D8M06_04960</name>
</gene>
<dbReference type="GO" id="GO:0032259">
    <property type="term" value="P:methylation"/>
    <property type="evidence" value="ECO:0007669"/>
    <property type="project" value="UniProtKB-KW"/>
</dbReference>
<dbReference type="OrthoDB" id="9816309at2"/>
<dbReference type="Pfam" id="PF03705">
    <property type="entry name" value="CheR_N"/>
    <property type="match status" value="1"/>
</dbReference>